<dbReference type="Pfam" id="PF25390">
    <property type="entry name" value="WD40_RLD"/>
    <property type="match status" value="1"/>
</dbReference>
<dbReference type="Proteomes" id="UP001279734">
    <property type="component" value="Unassembled WGS sequence"/>
</dbReference>
<dbReference type="Pfam" id="PF00415">
    <property type="entry name" value="RCC1"/>
    <property type="match status" value="2"/>
</dbReference>
<feature type="domain" description="RCC1-like" evidence="3">
    <location>
        <begin position="140"/>
        <end position="409"/>
    </location>
</feature>
<dbReference type="InterPro" id="IPR000408">
    <property type="entry name" value="Reg_chr_condens"/>
</dbReference>
<evidence type="ECO:0000259" key="3">
    <source>
        <dbReference type="Pfam" id="PF25390"/>
    </source>
</evidence>
<evidence type="ECO:0000256" key="2">
    <source>
        <dbReference type="PROSITE-ProRule" id="PRU00235"/>
    </source>
</evidence>
<dbReference type="PROSITE" id="PS00626">
    <property type="entry name" value="RCC1_2"/>
    <property type="match status" value="2"/>
</dbReference>
<dbReference type="Gene3D" id="2.130.10.30">
    <property type="entry name" value="Regulator of chromosome condensation 1/beta-lactamase-inhibitor protein II"/>
    <property type="match status" value="2"/>
</dbReference>
<feature type="repeat" description="RCC1" evidence="2">
    <location>
        <begin position="20"/>
        <end position="79"/>
    </location>
</feature>
<evidence type="ECO:0000256" key="1">
    <source>
        <dbReference type="ARBA" id="ARBA00022737"/>
    </source>
</evidence>
<evidence type="ECO:0000313" key="4">
    <source>
        <dbReference type="EMBL" id="GMH27240.1"/>
    </source>
</evidence>
<reference evidence="4" key="1">
    <citation type="submission" date="2023-05" db="EMBL/GenBank/DDBJ databases">
        <title>Nepenthes gracilis genome sequencing.</title>
        <authorList>
            <person name="Fukushima K."/>
        </authorList>
    </citation>
    <scope>NUCLEOTIDE SEQUENCE</scope>
    <source>
        <strain evidence="4">SING2019-196</strain>
    </source>
</reference>
<keyword evidence="1" id="KW-0677">Repeat</keyword>
<dbReference type="InterPro" id="IPR051210">
    <property type="entry name" value="Ub_ligase/GEF_domain"/>
</dbReference>
<evidence type="ECO:0000313" key="5">
    <source>
        <dbReference type="Proteomes" id="UP001279734"/>
    </source>
</evidence>
<keyword evidence="5" id="KW-1185">Reference proteome</keyword>
<feature type="repeat" description="RCC1" evidence="2">
    <location>
        <begin position="246"/>
        <end position="300"/>
    </location>
</feature>
<name>A0AAD3Y4J0_NEPGR</name>
<protein>
    <recommendedName>
        <fullName evidence="3">RCC1-like domain-containing protein</fullName>
    </recommendedName>
</protein>
<dbReference type="InterPro" id="IPR009091">
    <property type="entry name" value="RCC1/BLIP-II"/>
</dbReference>
<comment type="caution">
    <text evidence="4">The sequence shown here is derived from an EMBL/GenBank/DDBJ whole genome shotgun (WGS) entry which is preliminary data.</text>
</comment>
<dbReference type="InterPro" id="IPR058923">
    <property type="entry name" value="RCC1-like_dom"/>
</dbReference>
<feature type="repeat" description="RCC1" evidence="2">
    <location>
        <begin position="301"/>
        <end position="362"/>
    </location>
</feature>
<feature type="repeat" description="RCC1" evidence="2">
    <location>
        <begin position="141"/>
        <end position="184"/>
    </location>
</feature>
<dbReference type="PROSITE" id="PS50012">
    <property type="entry name" value="RCC1_3"/>
    <property type="match status" value="7"/>
</dbReference>
<feature type="repeat" description="RCC1" evidence="2">
    <location>
        <begin position="80"/>
        <end position="131"/>
    </location>
</feature>
<feature type="repeat" description="RCC1" evidence="2">
    <location>
        <begin position="185"/>
        <end position="245"/>
    </location>
</feature>
<dbReference type="PRINTS" id="PR00633">
    <property type="entry name" value="RCCNDNSATION"/>
</dbReference>
<dbReference type="PANTHER" id="PTHR22870">
    <property type="entry name" value="REGULATOR OF CHROMOSOME CONDENSATION"/>
    <property type="match status" value="1"/>
</dbReference>
<dbReference type="EMBL" id="BSYO01000032">
    <property type="protein sequence ID" value="GMH27240.1"/>
    <property type="molecule type" value="Genomic_DNA"/>
</dbReference>
<dbReference type="SUPFAM" id="SSF50985">
    <property type="entry name" value="RCC1/BLIP-II"/>
    <property type="match status" value="1"/>
</dbReference>
<proteinExistence type="predicted"/>
<accession>A0AAD3Y4J0</accession>
<dbReference type="AlphaFoldDB" id="A0AAD3Y4J0"/>
<dbReference type="PANTHER" id="PTHR22870:SF350">
    <property type="entry name" value="F12P19.9 PROTEIN"/>
    <property type="match status" value="1"/>
</dbReference>
<gene>
    <name evidence="4" type="ORF">Nepgr_029083</name>
</gene>
<feature type="repeat" description="RCC1" evidence="2">
    <location>
        <begin position="363"/>
        <end position="413"/>
    </location>
</feature>
<sequence length="473" mass="51074">MEINDIFGESRGAAAPTKKSAIYVWGYNQRGQTARKGKVRNLRTPKQLPPELFGCPAGNSTRWLDVACGREHTAAVSSDGSLFTWGANDFGQLGDGTEECRRYPEKVKNLETEFVKSVSCGAHCTAAIAEPRENDGTISTGRLWVWGQNQGSDYPRLFWGAFTPNMLICQVSCGAVHVVALSEDGLLQAWGYNEYGQLGRGITCEGLQGPRVLNAYAKHLDEAPELVKIAQVSCGEYHTAAISEDGEAYTWGLGSMGQLGHCSLQSGDKELLPRRVVALDGISLTKVACGGVHTCAVSDKGALYAWGGGQVGQLGLGPQTSSASFIFHDSEQMLRNIPALVIPSGVRLIACGHSHTLISTMDCRIHGWGYNSYGQAANEKSTYAWYPSPVDWCVGEVRKLAAGGGHSAVLTDACSLKELCEFRLANSVTPANAAEIEEVASRTSSDALVRLCERLREHPHDSDDRDSDDDRDR</sequence>
<organism evidence="4 5">
    <name type="scientific">Nepenthes gracilis</name>
    <name type="common">Slender pitcher plant</name>
    <dbReference type="NCBI Taxonomy" id="150966"/>
    <lineage>
        <taxon>Eukaryota</taxon>
        <taxon>Viridiplantae</taxon>
        <taxon>Streptophyta</taxon>
        <taxon>Embryophyta</taxon>
        <taxon>Tracheophyta</taxon>
        <taxon>Spermatophyta</taxon>
        <taxon>Magnoliopsida</taxon>
        <taxon>eudicotyledons</taxon>
        <taxon>Gunneridae</taxon>
        <taxon>Pentapetalae</taxon>
        <taxon>Caryophyllales</taxon>
        <taxon>Nepenthaceae</taxon>
        <taxon>Nepenthes</taxon>
    </lineage>
</organism>